<name>A0A1H8D1J3_9FLAO</name>
<protein>
    <recommendedName>
        <fullName evidence="3">LysM domain-containing protein</fullName>
    </recommendedName>
</protein>
<sequence length="320" mass="37507">MVKKGETLENIISLYNIPTIEMLRFFHNQNAPKDSNHIGFSIFSGQKLFIPGKKEIDSIISERKIKAKEFLDIEQNKHLNQNLKFPFVNGNHKYKVSLQEDGSDEIIFFTLQTEFVKKEEELYYLNIRQSEINENENTDKSCVELLASEINKNIYPLKAGIDEKGCIRKIDEVFLVRKKWNNKKADLHEFFPREFGKKMLDDVEENLHAPERLVSTLNLSIVWTFLFRAITGKYENGKCEKEINLIDQYSKFPVLNIMEKKIIGDGKTFQIRQEIFERNSDEMKAKGFYILNTKSNILLNAEINLFNMPEHLILKITKTQ</sequence>
<accession>A0A1H8D1J3</accession>
<dbReference type="AlphaFoldDB" id="A0A1H8D1J3"/>
<evidence type="ECO:0000313" key="1">
    <source>
        <dbReference type="EMBL" id="SEN01160.1"/>
    </source>
</evidence>
<evidence type="ECO:0000313" key="2">
    <source>
        <dbReference type="Proteomes" id="UP000199450"/>
    </source>
</evidence>
<gene>
    <name evidence="1" type="ORF">SAMN05421856_11168</name>
</gene>
<keyword evidence="2" id="KW-1185">Reference proteome</keyword>
<proteinExistence type="predicted"/>
<dbReference type="STRING" id="295069.SAMN05421856_11168"/>
<dbReference type="EMBL" id="FOBV01000011">
    <property type="protein sequence ID" value="SEN01160.1"/>
    <property type="molecule type" value="Genomic_DNA"/>
</dbReference>
<reference evidence="2" key="1">
    <citation type="submission" date="2016-10" db="EMBL/GenBank/DDBJ databases">
        <authorList>
            <person name="Varghese N."/>
            <person name="Submissions S."/>
        </authorList>
    </citation>
    <scope>NUCLEOTIDE SEQUENCE [LARGE SCALE GENOMIC DNA]</scope>
    <source>
        <strain evidence="2">DSM 17453</strain>
    </source>
</reference>
<dbReference type="Proteomes" id="UP000199450">
    <property type="component" value="Unassembled WGS sequence"/>
</dbReference>
<evidence type="ECO:0008006" key="3">
    <source>
        <dbReference type="Google" id="ProtNLM"/>
    </source>
</evidence>
<organism evidence="1 2">
    <name type="scientific">Chryseobacterium taichungense</name>
    <dbReference type="NCBI Taxonomy" id="295069"/>
    <lineage>
        <taxon>Bacteria</taxon>
        <taxon>Pseudomonadati</taxon>
        <taxon>Bacteroidota</taxon>
        <taxon>Flavobacteriia</taxon>
        <taxon>Flavobacteriales</taxon>
        <taxon>Weeksellaceae</taxon>
        <taxon>Chryseobacterium group</taxon>
        <taxon>Chryseobacterium</taxon>
    </lineage>
</organism>